<dbReference type="RefSeq" id="WP_124210747.1">
    <property type="nucleotide sequence ID" value="NZ_CP016615.1"/>
</dbReference>
<dbReference type="PANTHER" id="PTHR10091:SF0">
    <property type="entry name" value="GALACTOSE MUTAROTASE"/>
    <property type="match status" value="1"/>
</dbReference>
<dbReference type="UniPathway" id="UPA00242"/>
<dbReference type="Pfam" id="PF01263">
    <property type="entry name" value="Aldose_epim"/>
    <property type="match status" value="1"/>
</dbReference>
<dbReference type="PIRSF" id="PIRSF005096">
    <property type="entry name" value="GALM"/>
    <property type="match status" value="1"/>
</dbReference>
<feature type="binding site" evidence="7">
    <location>
        <position position="226"/>
    </location>
    <ligand>
        <name>beta-D-galactose</name>
        <dbReference type="ChEBI" id="CHEBI:27667"/>
    </ligand>
</feature>
<name>A0A3N4W4U4_9PAST</name>
<dbReference type="GO" id="GO:0004034">
    <property type="term" value="F:aldose 1-epimerase activity"/>
    <property type="evidence" value="ECO:0007669"/>
    <property type="project" value="UniProtKB-EC"/>
</dbReference>
<comment type="caution">
    <text evidence="9">The sequence shown here is derived from an EMBL/GenBank/DDBJ whole genome shotgun (WGS) entry which is preliminary data.</text>
</comment>
<comment type="catalytic activity">
    <reaction evidence="5">
        <text>alpha-D-glucose = beta-D-glucose</text>
        <dbReference type="Rhea" id="RHEA:10264"/>
        <dbReference type="ChEBI" id="CHEBI:15903"/>
        <dbReference type="ChEBI" id="CHEBI:17925"/>
        <dbReference type="EC" id="5.1.3.3"/>
    </reaction>
</comment>
<dbReference type="InterPro" id="IPR008183">
    <property type="entry name" value="Aldose_1/G6P_1-epimerase"/>
</dbReference>
<proteinExistence type="inferred from homology"/>
<gene>
    <name evidence="9" type="ORF">EDC46_0594</name>
</gene>
<comment type="similarity">
    <text evidence="2 5">Belongs to the aldose epimerase family.</text>
</comment>
<feature type="active site" description="Proton acceptor" evidence="6">
    <location>
        <position position="302"/>
    </location>
</feature>
<evidence type="ECO:0000256" key="2">
    <source>
        <dbReference type="ARBA" id="ARBA00006206"/>
    </source>
</evidence>
<dbReference type="EC" id="5.1.3.3" evidence="5"/>
<dbReference type="Proteomes" id="UP000281691">
    <property type="component" value="Unassembled WGS sequence"/>
</dbReference>
<evidence type="ECO:0000256" key="6">
    <source>
        <dbReference type="PIRSR" id="PIRSR005096-1"/>
    </source>
</evidence>
<evidence type="ECO:0000256" key="7">
    <source>
        <dbReference type="PIRSR" id="PIRSR005096-2"/>
    </source>
</evidence>
<dbReference type="PANTHER" id="PTHR10091">
    <property type="entry name" value="ALDOSE-1-EPIMERASE"/>
    <property type="match status" value="1"/>
</dbReference>
<dbReference type="GO" id="GO:0006006">
    <property type="term" value="P:glucose metabolic process"/>
    <property type="evidence" value="ECO:0007669"/>
    <property type="project" value="TreeGrafter"/>
</dbReference>
<feature type="binding site" evidence="8">
    <location>
        <begin position="61"/>
        <end position="62"/>
    </location>
    <ligand>
        <name>beta-D-galactose</name>
        <dbReference type="ChEBI" id="CHEBI:27667"/>
    </ligand>
</feature>
<comment type="pathway">
    <text evidence="1 5">Carbohydrate metabolism; hexose metabolism.</text>
</comment>
<evidence type="ECO:0000256" key="1">
    <source>
        <dbReference type="ARBA" id="ARBA00005028"/>
    </source>
</evidence>
<dbReference type="CDD" id="cd09019">
    <property type="entry name" value="galactose_mutarotase_like"/>
    <property type="match status" value="1"/>
</dbReference>
<evidence type="ECO:0000256" key="4">
    <source>
        <dbReference type="ARBA" id="ARBA00023277"/>
    </source>
</evidence>
<dbReference type="EMBL" id="RKQP01000001">
    <property type="protein sequence ID" value="RPE86201.1"/>
    <property type="molecule type" value="Genomic_DNA"/>
</dbReference>
<reference evidence="9 10" key="1">
    <citation type="submission" date="2018-11" db="EMBL/GenBank/DDBJ databases">
        <title>Genomic Encyclopedia of Type Strains, Phase IV (KMG-IV): sequencing the most valuable type-strain genomes for metagenomic binning, comparative biology and taxonomic classification.</title>
        <authorList>
            <person name="Goeker M."/>
        </authorList>
    </citation>
    <scope>NUCLEOTIDE SEQUENCE [LARGE SCALE GENOMIC DNA]</scope>
    <source>
        <strain evidence="9 10">DSM 27238</strain>
    </source>
</reference>
<evidence type="ECO:0000256" key="3">
    <source>
        <dbReference type="ARBA" id="ARBA00023235"/>
    </source>
</evidence>
<dbReference type="InterPro" id="IPR014718">
    <property type="entry name" value="GH-type_carb-bd"/>
</dbReference>
<evidence type="ECO:0000313" key="9">
    <source>
        <dbReference type="EMBL" id="RPE86201.1"/>
    </source>
</evidence>
<feature type="active site" description="Proton donor" evidence="6">
    <location>
        <position position="157"/>
    </location>
</feature>
<evidence type="ECO:0000256" key="8">
    <source>
        <dbReference type="PIRSR" id="PIRSR005096-3"/>
    </source>
</evidence>
<dbReference type="Gene3D" id="2.70.98.10">
    <property type="match status" value="1"/>
</dbReference>
<dbReference type="InterPro" id="IPR015443">
    <property type="entry name" value="Aldose_1-epimerase"/>
</dbReference>
<dbReference type="GO" id="GO:0005737">
    <property type="term" value="C:cytoplasm"/>
    <property type="evidence" value="ECO:0007669"/>
    <property type="project" value="TreeGrafter"/>
</dbReference>
<keyword evidence="10" id="KW-1185">Reference proteome</keyword>
<evidence type="ECO:0000313" key="10">
    <source>
        <dbReference type="Proteomes" id="UP000281691"/>
    </source>
</evidence>
<protein>
    <recommendedName>
        <fullName evidence="5">Aldose 1-epimerase</fullName>
        <ecNumber evidence="5">5.1.3.3</ecNumber>
    </recommendedName>
</protein>
<keyword evidence="3 5" id="KW-0413">Isomerase</keyword>
<sequence length="340" mass="38411">MNIYTLENDFLRIKLIDFGASWLSCQVKFANEEREVLVTTNVENWHKQTAYFGATIGRYANRIENGRYYLNGEMFNLTPNNGKHTLHGGVIGADKQVWAVDFFDTQAVRFAKIFADGEEGFGGEVTATVEYRLNGNQVEIEFNAVSQQDTPLCLTNHAYFNLSGEKTIHQHFLQLNANYFLPVTAEAIPTGQIKSVEKTSFDFRVGKLIGRDLLADHEQKQVKGYDHAFLLHSSKPSLGQIKSKKDFNLTACDPNAIVQAGNLRLSLYTTKPALQLYTGNWLGGQPDLQGNAYVDYAGIALEPEYLPDTPNRSQWWKFGGISRANEPYYALTYYKFDVVE</sequence>
<dbReference type="OrthoDB" id="9779408at2"/>
<dbReference type="InterPro" id="IPR011013">
    <property type="entry name" value="Gal_mutarotase_sf_dom"/>
</dbReference>
<dbReference type="NCBIfam" id="NF008277">
    <property type="entry name" value="PRK11055.1"/>
    <property type="match status" value="1"/>
</dbReference>
<evidence type="ECO:0000256" key="5">
    <source>
        <dbReference type="PIRNR" id="PIRNR005096"/>
    </source>
</evidence>
<accession>A0A3N4W4U4</accession>
<dbReference type="AlphaFoldDB" id="A0A3N4W4U4"/>
<dbReference type="GO" id="GO:0030246">
    <property type="term" value="F:carbohydrate binding"/>
    <property type="evidence" value="ECO:0007669"/>
    <property type="project" value="InterPro"/>
</dbReference>
<feature type="binding site" evidence="8">
    <location>
        <begin position="157"/>
        <end position="159"/>
    </location>
    <ligand>
        <name>beta-D-galactose</name>
        <dbReference type="ChEBI" id="CHEBI:27667"/>
    </ligand>
</feature>
<dbReference type="SUPFAM" id="SSF74650">
    <property type="entry name" value="Galactose mutarotase-like"/>
    <property type="match status" value="1"/>
</dbReference>
<keyword evidence="4 5" id="KW-0119">Carbohydrate metabolism</keyword>
<dbReference type="InterPro" id="IPR047215">
    <property type="entry name" value="Galactose_mutarotase-like"/>
</dbReference>
<dbReference type="GO" id="GO:0033499">
    <property type="term" value="P:galactose catabolic process via UDP-galactose, Leloir pathway"/>
    <property type="evidence" value="ECO:0007669"/>
    <property type="project" value="TreeGrafter"/>
</dbReference>
<organism evidence="9 10">
    <name type="scientific">Vespertiliibacter pulmonis</name>
    <dbReference type="NCBI Taxonomy" id="1443036"/>
    <lineage>
        <taxon>Bacteria</taxon>
        <taxon>Pseudomonadati</taxon>
        <taxon>Pseudomonadota</taxon>
        <taxon>Gammaproteobacteria</taxon>
        <taxon>Pasteurellales</taxon>
        <taxon>Pasteurellaceae</taxon>
        <taxon>Vespertiliibacter</taxon>
    </lineage>
</organism>